<name>A0A2H5EUN7_9RHOB</name>
<feature type="compositionally biased region" description="Basic residues" evidence="1">
    <location>
        <begin position="1"/>
        <end position="14"/>
    </location>
</feature>
<keyword evidence="4" id="KW-1185">Reference proteome</keyword>
<evidence type="ECO:0000313" key="4">
    <source>
        <dbReference type="Proteomes" id="UP000234530"/>
    </source>
</evidence>
<feature type="compositionally biased region" description="Basic and acidic residues" evidence="1">
    <location>
        <begin position="160"/>
        <end position="177"/>
    </location>
</feature>
<feature type="region of interest" description="Disordered" evidence="1">
    <location>
        <begin position="1"/>
        <end position="39"/>
    </location>
</feature>
<dbReference type="EMBL" id="CP025430">
    <property type="protein sequence ID" value="AUH63001.1"/>
    <property type="molecule type" value="Genomic_DNA"/>
</dbReference>
<evidence type="ECO:0000259" key="2">
    <source>
        <dbReference type="Pfam" id="PF13763"/>
    </source>
</evidence>
<feature type="domain" description="DUF4167" evidence="2">
    <location>
        <begin position="7"/>
        <end position="81"/>
    </location>
</feature>
<reference evidence="3 4" key="1">
    <citation type="journal article" date="2013" name="Antonie Van Leeuwenhoek">
        <title>Paracoccus zhejiangensis sp. nov., isolated from activated sludge in wastewater-treatment system.</title>
        <authorList>
            <person name="Wu Z.G."/>
            <person name="Zhang D.F."/>
            <person name="Liu Y.L."/>
            <person name="Wang F."/>
            <person name="Jiang X."/>
            <person name="Li C."/>
            <person name="Li S.P."/>
            <person name="Hong Q."/>
            <person name="Li W.J."/>
        </authorList>
    </citation>
    <scope>NUCLEOTIDE SEQUENCE [LARGE SCALE GENOMIC DNA]</scope>
    <source>
        <strain evidence="3 4">J6</strain>
    </source>
</reference>
<evidence type="ECO:0000256" key="1">
    <source>
        <dbReference type="SAM" id="MobiDB-lite"/>
    </source>
</evidence>
<gene>
    <name evidence="3" type="ORF">CX676_01505</name>
</gene>
<feature type="compositionally biased region" description="Low complexity" evidence="1">
    <location>
        <begin position="235"/>
        <end position="250"/>
    </location>
</feature>
<dbReference type="Pfam" id="PF13763">
    <property type="entry name" value="DUF4167"/>
    <property type="match status" value="1"/>
</dbReference>
<organism evidence="3 4">
    <name type="scientific">Paracoccus zhejiangensis</name>
    <dbReference type="NCBI Taxonomy" id="1077935"/>
    <lineage>
        <taxon>Bacteria</taxon>
        <taxon>Pseudomonadati</taxon>
        <taxon>Pseudomonadota</taxon>
        <taxon>Alphaproteobacteria</taxon>
        <taxon>Rhodobacterales</taxon>
        <taxon>Paracoccaceae</taxon>
        <taxon>Paracoccus</taxon>
    </lineage>
</organism>
<dbReference type="InterPro" id="IPR025430">
    <property type="entry name" value="DUF4167"/>
</dbReference>
<dbReference type="OrthoDB" id="9816310at2"/>
<accession>A0A2H5EUN7</accession>
<feature type="region of interest" description="Disordered" evidence="1">
    <location>
        <begin position="71"/>
        <end position="280"/>
    </location>
</feature>
<dbReference type="RefSeq" id="WP_101751043.1">
    <property type="nucleotide sequence ID" value="NZ_CP025430.1"/>
</dbReference>
<feature type="compositionally biased region" description="Basic and acidic residues" evidence="1">
    <location>
        <begin position="71"/>
        <end position="85"/>
    </location>
</feature>
<proteinExistence type="predicted"/>
<sequence>MRSSKSRSRNKSNRQRTLGNVVNRVFDSSGPEGKVRGTPQQIIEKYLTLARDAQLSNDRVAEQSFLQHAEHYTRMLGEAQREQAERQAQNPQGQPHQRQYGDDERDNGNNNGRGGNQQPYGGGYRNDQQPRNDRADDGDEGETRPSNFQPREPQHQQPRAPRDEQQHQQRAPREDAPQHQPRAPRPSRDEAPQPQLQLQPEALPDAMSASDEADSGLVETPESQPKPKRPRAPRKPAVVAEAGEAPAGEAKAPRASRGRRKAEPKDEAAPANTGETDPAA</sequence>
<dbReference type="KEGG" id="pzh:CX676_01505"/>
<protein>
    <submittedName>
        <fullName evidence="3">DUF4167 domain-containing protein</fullName>
    </submittedName>
</protein>
<dbReference type="AlphaFoldDB" id="A0A2H5EUN7"/>
<feature type="compositionally biased region" description="Gly residues" evidence="1">
    <location>
        <begin position="111"/>
        <end position="124"/>
    </location>
</feature>
<evidence type="ECO:0000313" key="3">
    <source>
        <dbReference type="EMBL" id="AUH63001.1"/>
    </source>
</evidence>
<dbReference type="Proteomes" id="UP000234530">
    <property type="component" value="Chromosome"/>
</dbReference>
<feature type="compositionally biased region" description="Low complexity" evidence="1">
    <location>
        <begin position="192"/>
        <end position="206"/>
    </location>
</feature>